<protein>
    <submittedName>
        <fullName evidence="2">Uncharacterized protein</fullName>
    </submittedName>
</protein>
<accession>A0A914DPD5</accession>
<name>A0A914DPD5_9BILA</name>
<dbReference type="AlphaFoldDB" id="A0A914DPD5"/>
<evidence type="ECO:0000313" key="1">
    <source>
        <dbReference type="Proteomes" id="UP000887540"/>
    </source>
</evidence>
<organism evidence="1 2">
    <name type="scientific">Acrobeloides nanus</name>
    <dbReference type="NCBI Taxonomy" id="290746"/>
    <lineage>
        <taxon>Eukaryota</taxon>
        <taxon>Metazoa</taxon>
        <taxon>Ecdysozoa</taxon>
        <taxon>Nematoda</taxon>
        <taxon>Chromadorea</taxon>
        <taxon>Rhabditida</taxon>
        <taxon>Tylenchina</taxon>
        <taxon>Cephalobomorpha</taxon>
        <taxon>Cephaloboidea</taxon>
        <taxon>Cephalobidae</taxon>
        <taxon>Acrobeloides</taxon>
    </lineage>
</organism>
<keyword evidence="1" id="KW-1185">Reference proteome</keyword>
<dbReference type="Proteomes" id="UP000887540">
    <property type="component" value="Unplaced"/>
</dbReference>
<dbReference type="WBParaSite" id="ACRNAN_scaffold3105.g12471.t1">
    <property type="protein sequence ID" value="ACRNAN_scaffold3105.g12471.t1"/>
    <property type="gene ID" value="ACRNAN_scaffold3105.g12471"/>
</dbReference>
<evidence type="ECO:0000313" key="2">
    <source>
        <dbReference type="WBParaSite" id="ACRNAN_scaffold3105.g12471.t1"/>
    </source>
</evidence>
<dbReference type="Gene3D" id="3.80.10.10">
    <property type="entry name" value="Ribonuclease Inhibitor"/>
    <property type="match status" value="1"/>
</dbReference>
<proteinExistence type="predicted"/>
<sequence>MSESLLLRILTPSFHSLESITFTNNELISDKFGVAIAKKCHRLEHFVLNSCRRITAVTAVAFCEALVQQRISPTLQQFLSNPLLSCGPCWIAQGIVVNIGFDRNALLLENKVERSLVILIYL</sequence>
<dbReference type="SUPFAM" id="SSF52047">
    <property type="entry name" value="RNI-like"/>
    <property type="match status" value="1"/>
</dbReference>
<reference evidence="2" key="1">
    <citation type="submission" date="2022-11" db="UniProtKB">
        <authorList>
            <consortium name="WormBaseParasite"/>
        </authorList>
    </citation>
    <scope>IDENTIFICATION</scope>
</reference>
<dbReference type="InterPro" id="IPR032675">
    <property type="entry name" value="LRR_dom_sf"/>
</dbReference>